<dbReference type="HAMAP" id="MF_02120">
    <property type="entry name" value="LysA"/>
    <property type="match status" value="1"/>
</dbReference>
<dbReference type="PRINTS" id="PR01181">
    <property type="entry name" value="DAPDCRBXLASE"/>
</dbReference>
<dbReference type="SUPFAM" id="SSF51419">
    <property type="entry name" value="PLP-binding barrel"/>
    <property type="match status" value="1"/>
</dbReference>
<dbReference type="FunFam" id="3.20.20.10:FF:000003">
    <property type="entry name" value="Diaminopimelate decarboxylase"/>
    <property type="match status" value="1"/>
</dbReference>
<gene>
    <name evidence="12" type="primary">lysA</name>
    <name evidence="16" type="ORF">OMAG_001034</name>
</gene>
<dbReference type="NCBIfam" id="TIGR01048">
    <property type="entry name" value="lysA"/>
    <property type="match status" value="1"/>
</dbReference>
<dbReference type="CDD" id="cd06828">
    <property type="entry name" value="PLPDE_III_DapDC"/>
    <property type="match status" value="1"/>
</dbReference>
<dbReference type="InterPro" id="IPR022657">
    <property type="entry name" value="De-COase2_CS"/>
</dbReference>
<dbReference type="PRINTS" id="PR01179">
    <property type="entry name" value="ODADCRBXLASE"/>
</dbReference>
<dbReference type="UniPathway" id="UPA00034">
    <property type="reaction ID" value="UER00027"/>
</dbReference>
<keyword evidence="6 12" id="KW-0456">Lyase</keyword>
<feature type="binding site" evidence="12">
    <location>
        <position position="341"/>
    </location>
    <ligand>
        <name>substrate</name>
    </ligand>
</feature>
<comment type="catalytic activity">
    <reaction evidence="7 12 14">
        <text>meso-2,6-diaminopimelate + H(+) = L-lysine + CO2</text>
        <dbReference type="Rhea" id="RHEA:15101"/>
        <dbReference type="ChEBI" id="CHEBI:15378"/>
        <dbReference type="ChEBI" id="CHEBI:16526"/>
        <dbReference type="ChEBI" id="CHEBI:32551"/>
        <dbReference type="ChEBI" id="CHEBI:57791"/>
        <dbReference type="EC" id="4.1.1.20"/>
    </reaction>
</comment>
<dbReference type="Pfam" id="PF02784">
    <property type="entry name" value="Orn_Arg_deC_N"/>
    <property type="match status" value="1"/>
</dbReference>
<keyword evidence="4 12" id="KW-0663">Pyridoxal phosphate</keyword>
<evidence type="ECO:0000256" key="12">
    <source>
        <dbReference type="HAMAP-Rule" id="MF_02120"/>
    </source>
</evidence>
<feature type="binding site" evidence="12">
    <location>
        <position position="369"/>
    </location>
    <ligand>
        <name>substrate</name>
    </ligand>
</feature>
<keyword evidence="17" id="KW-1185">Reference proteome</keyword>
<evidence type="ECO:0000256" key="11">
    <source>
        <dbReference type="ARBA" id="ARBA00074972"/>
    </source>
</evidence>
<accession>A0A0F0CUF5</accession>
<comment type="pathway">
    <text evidence="8 12 14">Amino-acid biosynthesis; L-lysine biosynthesis via DAP pathway; L-lysine from DL-2,6-diaminopimelate: step 1/1.</text>
</comment>
<dbReference type="SUPFAM" id="SSF50621">
    <property type="entry name" value="Alanine racemase C-terminal domain-like"/>
    <property type="match status" value="1"/>
</dbReference>
<feature type="binding site" evidence="12">
    <location>
        <position position="273"/>
    </location>
    <ligand>
        <name>substrate</name>
    </ligand>
</feature>
<dbReference type="PANTHER" id="PTHR43727">
    <property type="entry name" value="DIAMINOPIMELATE DECARBOXYLASE"/>
    <property type="match status" value="1"/>
</dbReference>
<evidence type="ECO:0000256" key="9">
    <source>
        <dbReference type="ARBA" id="ARBA00060983"/>
    </source>
</evidence>
<dbReference type="InterPro" id="IPR029066">
    <property type="entry name" value="PLP-binding_barrel"/>
</dbReference>
<dbReference type="PROSITE" id="PS00879">
    <property type="entry name" value="ODR_DC_2_2"/>
    <property type="match status" value="1"/>
</dbReference>
<organism evidence="16 17">
    <name type="scientific">Candidatus Omnitrophus magneticus</name>
    <dbReference type="NCBI Taxonomy" id="1609969"/>
    <lineage>
        <taxon>Bacteria</taxon>
        <taxon>Pseudomonadati</taxon>
        <taxon>Candidatus Omnitrophota</taxon>
        <taxon>Candidatus Omnitrophus</taxon>
    </lineage>
</organism>
<evidence type="ECO:0000256" key="2">
    <source>
        <dbReference type="ARBA" id="ARBA00022605"/>
    </source>
</evidence>
<name>A0A0F0CUF5_9BACT</name>
<evidence type="ECO:0000256" key="1">
    <source>
        <dbReference type="ARBA" id="ARBA00001933"/>
    </source>
</evidence>
<evidence type="ECO:0000256" key="6">
    <source>
        <dbReference type="ARBA" id="ARBA00023239"/>
    </source>
</evidence>
<dbReference type="FunFam" id="2.40.37.10:FF:000003">
    <property type="entry name" value="Diaminopimelate decarboxylase"/>
    <property type="match status" value="1"/>
</dbReference>
<keyword evidence="3 12" id="KW-0210">Decarboxylase</keyword>
<evidence type="ECO:0000256" key="13">
    <source>
        <dbReference type="PIRSR" id="PIRSR600183-50"/>
    </source>
</evidence>
<keyword evidence="2 12" id="KW-0028">Amino-acid biosynthesis</keyword>
<feature type="modified residue" description="N6-(pyridoxal phosphate)lysine" evidence="12 13">
    <location>
        <position position="60"/>
    </location>
</feature>
<comment type="cofactor">
    <cofactor evidence="1 12 13 14">
        <name>pyridoxal 5'-phosphate</name>
        <dbReference type="ChEBI" id="CHEBI:597326"/>
    </cofactor>
</comment>
<feature type="binding site" evidence="12">
    <location>
        <position position="310"/>
    </location>
    <ligand>
        <name>substrate</name>
    </ligand>
</feature>
<comment type="similarity">
    <text evidence="9 12">Belongs to the Orn/Lys/Arg decarboxylase class-II family. LysA subfamily.</text>
</comment>
<dbReference type="GO" id="GO:0009089">
    <property type="term" value="P:lysine biosynthetic process via diaminopimelate"/>
    <property type="evidence" value="ECO:0007669"/>
    <property type="project" value="UniProtKB-UniRule"/>
</dbReference>
<dbReference type="PATRIC" id="fig|1609969.3.peg.1114"/>
<reference evidence="16 17" key="1">
    <citation type="submission" date="2015-02" db="EMBL/GenBank/DDBJ databases">
        <title>Single-cell genomics of uncultivated deep-branching MTB reveals a conserved set of magnetosome genes.</title>
        <authorList>
            <person name="Kolinko S."/>
            <person name="Richter M."/>
            <person name="Glockner F.O."/>
            <person name="Brachmann A."/>
            <person name="Schuler D."/>
        </authorList>
    </citation>
    <scope>NUCLEOTIDE SEQUENCE [LARGE SCALE GENOMIC DNA]</scope>
    <source>
        <strain evidence="16">SKK-01</strain>
    </source>
</reference>
<evidence type="ECO:0000259" key="15">
    <source>
        <dbReference type="Pfam" id="PF02784"/>
    </source>
</evidence>
<comment type="caution">
    <text evidence="16">The sequence shown here is derived from an EMBL/GenBank/DDBJ whole genome shotgun (WGS) entry which is preliminary data.</text>
</comment>
<dbReference type="InterPro" id="IPR002986">
    <property type="entry name" value="DAP_deCOOHase_LysA"/>
</dbReference>
<evidence type="ECO:0000256" key="8">
    <source>
        <dbReference type="ARBA" id="ARBA00060643"/>
    </source>
</evidence>
<evidence type="ECO:0000256" key="3">
    <source>
        <dbReference type="ARBA" id="ARBA00022793"/>
    </source>
</evidence>
<keyword evidence="5 12" id="KW-0457">Lysine biosynthesis</keyword>
<feature type="binding site" evidence="12">
    <location>
        <position position="236"/>
    </location>
    <ligand>
        <name>pyridoxal 5'-phosphate</name>
        <dbReference type="ChEBI" id="CHEBI:597326"/>
    </ligand>
</feature>
<evidence type="ECO:0000313" key="16">
    <source>
        <dbReference type="EMBL" id="KJJ85070.1"/>
    </source>
</evidence>
<comment type="function">
    <text evidence="12">Specifically catalyzes the decarboxylation of meso-diaminopimelate (meso-DAP) to L-lysine.</text>
</comment>
<evidence type="ECO:0000256" key="10">
    <source>
        <dbReference type="ARBA" id="ARBA00066427"/>
    </source>
</evidence>
<dbReference type="InterPro" id="IPR009006">
    <property type="entry name" value="Ala_racemase/Decarboxylase_C"/>
</dbReference>
<evidence type="ECO:0000256" key="14">
    <source>
        <dbReference type="RuleBase" id="RU003738"/>
    </source>
</evidence>
<feature type="active site" description="Proton donor" evidence="13">
    <location>
        <position position="340"/>
    </location>
</feature>
<dbReference type="AlphaFoldDB" id="A0A0F0CUF5"/>
<feature type="binding site" evidence="12">
    <location>
        <position position="369"/>
    </location>
    <ligand>
        <name>pyridoxal 5'-phosphate</name>
        <dbReference type="ChEBI" id="CHEBI:597326"/>
    </ligand>
</feature>
<dbReference type="InterPro" id="IPR000183">
    <property type="entry name" value="Orn/DAP/Arg_de-COase"/>
</dbReference>
<feature type="domain" description="Orn/DAP/Arg decarboxylase 2 N-terminal" evidence="15">
    <location>
        <begin position="36"/>
        <end position="277"/>
    </location>
</feature>
<evidence type="ECO:0000256" key="4">
    <source>
        <dbReference type="ARBA" id="ARBA00022898"/>
    </source>
</evidence>
<dbReference type="GO" id="GO:0030170">
    <property type="term" value="F:pyridoxal phosphate binding"/>
    <property type="evidence" value="ECO:0007669"/>
    <property type="project" value="UniProtKB-UniRule"/>
</dbReference>
<dbReference type="EC" id="4.1.1.20" evidence="10 12"/>
<proteinExistence type="inferred from homology"/>
<sequence>MNEFKYKGNILYCEDVSILDIVKDYSTPFYLYSHRTIVDHFLKIKNAFSAIDPLICFSMKANSNLNICKALLNEGCGLDIVSGGELYKALKIGCPPSKIVYASVGKTEEEIETAIRKKIFSFNVESIPELIMIDTVARRLKTKPRVALRVNPDVKPDTHDYITTGTKEKKFGIDFKTAEDIFDNANKYSNVSIKGLHVHIGSQITDVEPFITSLKKVLDFVEKGNIGLEWLNIGGGFGIMYHDESAKTAEDFARAIIPILKARNLKIILEPGRFIVGSGGILVCKVLYVKTGVTGKNFAIIDAGMNDLIRPSLYKAYHEVLPVAKLDTTSLVYDVVGPICESGDYLALDRSLPKLSSGEYLAVMSAGAYGYTMASNYNSRPRPAEIMVIDGHVKIIRRAETYKNLIAGERIIKELK</sequence>
<feature type="binding site" evidence="12">
    <location>
        <begin position="270"/>
        <end position="273"/>
    </location>
    <ligand>
        <name>pyridoxal 5'-phosphate</name>
        <dbReference type="ChEBI" id="CHEBI:597326"/>
    </ligand>
</feature>
<protein>
    <recommendedName>
        <fullName evidence="11 12">Diaminopimelate decarboxylase</fullName>
        <shortName evidence="12">DAP decarboxylase</shortName>
        <shortName evidence="12">DAPDC</shortName>
        <ecNumber evidence="10 12">4.1.1.20</ecNumber>
    </recommendedName>
</protein>
<dbReference type="InterPro" id="IPR022644">
    <property type="entry name" value="De-COase2_N"/>
</dbReference>
<evidence type="ECO:0000256" key="7">
    <source>
        <dbReference type="ARBA" id="ARBA00050464"/>
    </source>
</evidence>
<dbReference type="GO" id="GO:0008836">
    <property type="term" value="F:diaminopimelate decarboxylase activity"/>
    <property type="evidence" value="ECO:0007669"/>
    <property type="project" value="UniProtKB-UniRule"/>
</dbReference>
<dbReference type="Gene3D" id="2.40.37.10">
    <property type="entry name" value="Lyase, Ornithine Decarboxylase, Chain A, domain 1"/>
    <property type="match status" value="1"/>
</dbReference>
<dbReference type="PANTHER" id="PTHR43727:SF2">
    <property type="entry name" value="GROUP IV DECARBOXYLASE"/>
    <property type="match status" value="1"/>
</dbReference>
<dbReference type="Gene3D" id="3.20.20.10">
    <property type="entry name" value="Alanine racemase"/>
    <property type="match status" value="1"/>
</dbReference>
<feature type="binding site" evidence="12">
    <location>
        <position position="314"/>
    </location>
    <ligand>
        <name>substrate</name>
    </ligand>
</feature>
<dbReference type="EMBL" id="JYNY01000222">
    <property type="protein sequence ID" value="KJJ85070.1"/>
    <property type="molecule type" value="Genomic_DNA"/>
</dbReference>
<comment type="subunit">
    <text evidence="12">Homodimer.</text>
</comment>
<evidence type="ECO:0000256" key="5">
    <source>
        <dbReference type="ARBA" id="ARBA00023154"/>
    </source>
</evidence>
<evidence type="ECO:0000313" key="17">
    <source>
        <dbReference type="Proteomes" id="UP000033428"/>
    </source>
</evidence>
<dbReference type="Proteomes" id="UP000033428">
    <property type="component" value="Unassembled WGS sequence"/>
</dbReference>